<evidence type="ECO:0000313" key="4">
    <source>
        <dbReference type="EMBL" id="RXQ87634.1"/>
    </source>
</evidence>
<dbReference type="CDD" id="cd04301">
    <property type="entry name" value="NAT_SF"/>
    <property type="match status" value="1"/>
</dbReference>
<proteinExistence type="predicted"/>
<reference evidence="4 5" key="1">
    <citation type="submission" date="2019-01" db="EMBL/GenBank/DDBJ databases">
        <title>Ancylomarina salipaludis sp. nov., isolated from a salt marsh.</title>
        <authorList>
            <person name="Yoon J.-H."/>
        </authorList>
    </citation>
    <scope>NUCLEOTIDE SEQUENCE [LARGE SCALE GENOMIC DNA]</scope>
    <source>
        <strain evidence="4 5">SHSM-M15</strain>
    </source>
</reference>
<dbReference type="Gene3D" id="3.40.630.30">
    <property type="match status" value="1"/>
</dbReference>
<evidence type="ECO:0000313" key="5">
    <source>
        <dbReference type="Proteomes" id="UP000289703"/>
    </source>
</evidence>
<organism evidence="4 5">
    <name type="scientific">Ancylomarina salipaludis</name>
    <dbReference type="NCBI Taxonomy" id="2501299"/>
    <lineage>
        <taxon>Bacteria</taxon>
        <taxon>Pseudomonadati</taxon>
        <taxon>Bacteroidota</taxon>
        <taxon>Bacteroidia</taxon>
        <taxon>Marinilabiliales</taxon>
        <taxon>Marinifilaceae</taxon>
        <taxon>Ancylomarina</taxon>
    </lineage>
</organism>
<name>A0A4Q1JHQ4_9BACT</name>
<accession>A0A4Q1JHQ4</accession>
<keyword evidence="1 4" id="KW-0808">Transferase</keyword>
<dbReference type="SUPFAM" id="SSF55729">
    <property type="entry name" value="Acyl-CoA N-acyltransferases (Nat)"/>
    <property type="match status" value="1"/>
</dbReference>
<dbReference type="AlphaFoldDB" id="A0A4Q1JHQ4"/>
<dbReference type="PROSITE" id="PS51186">
    <property type="entry name" value="GNAT"/>
    <property type="match status" value="1"/>
</dbReference>
<dbReference type="PANTHER" id="PTHR43420">
    <property type="entry name" value="ACETYLTRANSFERASE"/>
    <property type="match status" value="1"/>
</dbReference>
<keyword evidence="5" id="KW-1185">Reference proteome</keyword>
<dbReference type="InterPro" id="IPR000182">
    <property type="entry name" value="GNAT_dom"/>
</dbReference>
<dbReference type="Proteomes" id="UP000289703">
    <property type="component" value="Unassembled WGS sequence"/>
</dbReference>
<gene>
    <name evidence="4" type="ORF">EO244_16315</name>
</gene>
<comment type="caution">
    <text evidence="4">The sequence shown here is derived from an EMBL/GenBank/DDBJ whole genome shotgun (WGS) entry which is preliminary data.</text>
</comment>
<evidence type="ECO:0000259" key="3">
    <source>
        <dbReference type="PROSITE" id="PS51186"/>
    </source>
</evidence>
<feature type="domain" description="N-acetyltransferase" evidence="3">
    <location>
        <begin position="9"/>
        <end position="150"/>
    </location>
</feature>
<evidence type="ECO:0000256" key="1">
    <source>
        <dbReference type="ARBA" id="ARBA00022679"/>
    </source>
</evidence>
<protein>
    <submittedName>
        <fullName evidence="4">N-acetyltransferase</fullName>
    </submittedName>
</protein>
<sequence>MIQTRVFNPKTKPNTSEKENVIDFLFKNLQEYGDPRGDIEKAVNYALKETESFGGFILVSYLDNEISGAVVVNQTGMKDYIPENILVYIATHKNLRGKGIGKILMQKTIDLAEGNIALHVEPENPARFLYEKYGFSSKYIEMRYIQPSSI</sequence>
<dbReference type="RefSeq" id="WP_129255753.1">
    <property type="nucleotide sequence ID" value="NZ_SAXA01000023.1"/>
</dbReference>
<dbReference type="OrthoDB" id="7585366at2"/>
<dbReference type="GO" id="GO:0016747">
    <property type="term" value="F:acyltransferase activity, transferring groups other than amino-acyl groups"/>
    <property type="evidence" value="ECO:0007669"/>
    <property type="project" value="InterPro"/>
</dbReference>
<dbReference type="EMBL" id="SAXA01000023">
    <property type="protein sequence ID" value="RXQ87634.1"/>
    <property type="molecule type" value="Genomic_DNA"/>
</dbReference>
<evidence type="ECO:0000256" key="2">
    <source>
        <dbReference type="ARBA" id="ARBA00023315"/>
    </source>
</evidence>
<dbReference type="InterPro" id="IPR050680">
    <property type="entry name" value="YpeA/RimI_acetyltransf"/>
</dbReference>
<keyword evidence="2" id="KW-0012">Acyltransferase</keyword>
<dbReference type="Pfam" id="PF00583">
    <property type="entry name" value="Acetyltransf_1"/>
    <property type="match status" value="1"/>
</dbReference>
<dbReference type="InterPro" id="IPR016181">
    <property type="entry name" value="Acyl_CoA_acyltransferase"/>
</dbReference>